<keyword evidence="4" id="KW-1185">Reference proteome</keyword>
<dbReference type="AlphaFoldDB" id="A0AA87RAG8"/>
<organism evidence="3 4">
    <name type="scientific">Agrococcus baldri</name>
    <dbReference type="NCBI Taxonomy" id="153730"/>
    <lineage>
        <taxon>Bacteria</taxon>
        <taxon>Bacillati</taxon>
        <taxon>Actinomycetota</taxon>
        <taxon>Actinomycetes</taxon>
        <taxon>Micrococcales</taxon>
        <taxon>Microbacteriaceae</taxon>
        <taxon>Agrococcus</taxon>
    </lineage>
</organism>
<protein>
    <recommendedName>
        <fullName evidence="2">SsuA/THI5-like domain-containing protein</fullName>
    </recommendedName>
</protein>
<sequence length="341" mass="34872">MTTTTLRRATALVAAAGVVLAASACSAGPADSESRVLNVGQISNSIAFFPLYVAEQNGYFEDEDVELGERPRLGTGAKLAAALTSGSIDIGAGVATDAMNLHESDDRARMTGALVTEYYVDIIVGDSFDGPPADAPIEERIAALEGANIGITGPGSGTEALVTYLFGSQGLDSATDATLVNLGAEVPAALGALSSGQVDALAFFQPVGQLAEQQGAGEIYISPQRGDVPAMAGQLHGVTFSTTQVLENRPELVASFNAAMDSALAFIADDPDGAASLLAEYLGDTDPAVVDALSEIMPQEMASSSTITQQSYDTAVAFHVESGLVAEAPAFGDMVWEGAAE</sequence>
<evidence type="ECO:0000256" key="1">
    <source>
        <dbReference type="SAM" id="SignalP"/>
    </source>
</evidence>
<keyword evidence="1" id="KW-0732">Signal</keyword>
<dbReference type="Gene3D" id="3.40.190.10">
    <property type="entry name" value="Periplasmic binding protein-like II"/>
    <property type="match status" value="2"/>
</dbReference>
<feature type="domain" description="SsuA/THI5-like" evidence="2">
    <location>
        <begin position="48"/>
        <end position="274"/>
    </location>
</feature>
<comment type="caution">
    <text evidence="3">The sequence shown here is derived from an EMBL/GenBank/DDBJ whole genome shotgun (WGS) entry which is preliminary data.</text>
</comment>
<reference evidence="3 4" key="1">
    <citation type="submission" date="2019-07" db="EMBL/GenBank/DDBJ databases">
        <title>Whole genome shotgun sequence of Agrococcus baldri NBRC 103055.</title>
        <authorList>
            <person name="Hosoyama A."/>
            <person name="Uohara A."/>
            <person name="Ohji S."/>
            <person name="Ichikawa N."/>
        </authorList>
    </citation>
    <scope>NUCLEOTIDE SEQUENCE [LARGE SCALE GENOMIC DNA]</scope>
    <source>
        <strain evidence="3 4">NBRC 103055</strain>
    </source>
</reference>
<dbReference type="InterPro" id="IPR015168">
    <property type="entry name" value="SsuA/THI5"/>
</dbReference>
<gene>
    <name evidence="3" type="ORF">ABA31_04380</name>
</gene>
<evidence type="ECO:0000313" key="4">
    <source>
        <dbReference type="Proteomes" id="UP000321749"/>
    </source>
</evidence>
<feature type="signal peptide" evidence="1">
    <location>
        <begin position="1"/>
        <end position="27"/>
    </location>
</feature>
<dbReference type="Pfam" id="PF09084">
    <property type="entry name" value="NMT1"/>
    <property type="match status" value="1"/>
</dbReference>
<dbReference type="PROSITE" id="PS51257">
    <property type="entry name" value="PROKAR_LIPOPROTEIN"/>
    <property type="match status" value="1"/>
</dbReference>
<proteinExistence type="predicted"/>
<dbReference type="EMBL" id="BJUU01000002">
    <property type="protein sequence ID" value="GEK79087.1"/>
    <property type="molecule type" value="Genomic_DNA"/>
</dbReference>
<accession>A0AA87RAG8</accession>
<evidence type="ECO:0000313" key="3">
    <source>
        <dbReference type="EMBL" id="GEK79087.1"/>
    </source>
</evidence>
<evidence type="ECO:0000259" key="2">
    <source>
        <dbReference type="Pfam" id="PF09084"/>
    </source>
</evidence>
<dbReference type="PANTHER" id="PTHR30024">
    <property type="entry name" value="ALIPHATIC SULFONATES-BINDING PROTEIN-RELATED"/>
    <property type="match status" value="1"/>
</dbReference>
<dbReference type="RefSeq" id="WP_146792470.1">
    <property type="nucleotide sequence ID" value="NZ_BJUU01000002.1"/>
</dbReference>
<dbReference type="Proteomes" id="UP000321749">
    <property type="component" value="Unassembled WGS sequence"/>
</dbReference>
<feature type="chain" id="PRO_5041726836" description="SsuA/THI5-like domain-containing protein" evidence="1">
    <location>
        <begin position="28"/>
        <end position="341"/>
    </location>
</feature>
<name>A0AA87RAG8_9MICO</name>
<dbReference type="SUPFAM" id="SSF53850">
    <property type="entry name" value="Periplasmic binding protein-like II"/>
    <property type="match status" value="1"/>
</dbReference>